<keyword evidence="4 8" id="KW-0560">Oxidoreductase</keyword>
<dbReference type="PRINTS" id="PR00465">
    <property type="entry name" value="EP450IV"/>
</dbReference>
<evidence type="ECO:0000313" key="10">
    <source>
        <dbReference type="EMBL" id="XCJ73137.1"/>
    </source>
</evidence>
<evidence type="ECO:0000256" key="9">
    <source>
        <dbReference type="SAM" id="MobiDB-lite"/>
    </source>
</evidence>
<keyword evidence="5 7" id="KW-0408">Iron</keyword>
<comment type="cofactor">
    <cofactor evidence="7">
        <name>heme</name>
        <dbReference type="ChEBI" id="CHEBI:30413"/>
    </cofactor>
</comment>
<protein>
    <submittedName>
        <fullName evidence="10">Cytochrome P450</fullName>
    </submittedName>
</protein>
<dbReference type="PRINTS" id="PR00385">
    <property type="entry name" value="P450"/>
</dbReference>
<dbReference type="CDD" id="cd11049">
    <property type="entry name" value="CYP170A1-like"/>
    <property type="match status" value="1"/>
</dbReference>
<feature type="region of interest" description="Disordered" evidence="9">
    <location>
        <begin position="1"/>
        <end position="31"/>
    </location>
</feature>
<dbReference type="Pfam" id="PF00067">
    <property type="entry name" value="p450"/>
    <property type="match status" value="1"/>
</dbReference>
<dbReference type="GO" id="GO:0005506">
    <property type="term" value="F:iron ion binding"/>
    <property type="evidence" value="ECO:0007669"/>
    <property type="project" value="InterPro"/>
</dbReference>
<dbReference type="InterPro" id="IPR036396">
    <property type="entry name" value="Cyt_P450_sf"/>
</dbReference>
<dbReference type="GO" id="GO:0004497">
    <property type="term" value="F:monooxygenase activity"/>
    <property type="evidence" value="ECO:0007669"/>
    <property type="project" value="UniProtKB-KW"/>
</dbReference>
<dbReference type="GO" id="GO:0016705">
    <property type="term" value="F:oxidoreductase activity, acting on paired donors, with incorporation or reduction of molecular oxygen"/>
    <property type="evidence" value="ECO:0007669"/>
    <property type="project" value="InterPro"/>
</dbReference>
<evidence type="ECO:0000256" key="4">
    <source>
        <dbReference type="ARBA" id="ARBA00023002"/>
    </source>
</evidence>
<dbReference type="PANTHER" id="PTHR24291:SF50">
    <property type="entry name" value="BIFUNCTIONAL ALBAFLAVENONE MONOOXYGENASE_TERPENE SYNTHASE"/>
    <property type="match status" value="1"/>
</dbReference>
<keyword evidence="2 7" id="KW-0349">Heme</keyword>
<evidence type="ECO:0000256" key="6">
    <source>
        <dbReference type="ARBA" id="ARBA00023033"/>
    </source>
</evidence>
<keyword evidence="6 8" id="KW-0503">Monooxygenase</keyword>
<dbReference type="InterPro" id="IPR001128">
    <property type="entry name" value="Cyt_P450"/>
</dbReference>
<dbReference type="RefSeq" id="WP_353944639.1">
    <property type="nucleotide sequence ID" value="NZ_CP159534.1"/>
</dbReference>
<dbReference type="EMBL" id="CP159534">
    <property type="protein sequence ID" value="XCJ73137.1"/>
    <property type="molecule type" value="Genomic_DNA"/>
</dbReference>
<evidence type="ECO:0000256" key="5">
    <source>
        <dbReference type="ARBA" id="ARBA00023004"/>
    </source>
</evidence>
<dbReference type="InterPro" id="IPR050196">
    <property type="entry name" value="Cytochrome_P450_Monoox"/>
</dbReference>
<reference evidence="10" key="1">
    <citation type="submission" date="2024-06" db="EMBL/GenBank/DDBJ databases">
        <title>Streptomyces sp. strain HUAS MG91 genome sequences.</title>
        <authorList>
            <person name="Mo P."/>
        </authorList>
    </citation>
    <scope>NUCLEOTIDE SEQUENCE</scope>
    <source>
        <strain evidence="10">HUAS MG91</strain>
    </source>
</reference>
<proteinExistence type="inferred from homology"/>
<dbReference type="Gene3D" id="1.10.630.10">
    <property type="entry name" value="Cytochrome P450"/>
    <property type="match status" value="1"/>
</dbReference>
<evidence type="ECO:0000256" key="1">
    <source>
        <dbReference type="ARBA" id="ARBA00010617"/>
    </source>
</evidence>
<keyword evidence="3 7" id="KW-0479">Metal-binding</keyword>
<organism evidence="10">
    <name type="scientific">Streptomyces tabacisoli</name>
    <dbReference type="NCBI Taxonomy" id="3156398"/>
    <lineage>
        <taxon>Bacteria</taxon>
        <taxon>Bacillati</taxon>
        <taxon>Actinomycetota</taxon>
        <taxon>Actinomycetes</taxon>
        <taxon>Kitasatosporales</taxon>
        <taxon>Streptomycetaceae</taxon>
        <taxon>Streptomyces</taxon>
    </lineage>
</organism>
<dbReference type="InterPro" id="IPR002403">
    <property type="entry name" value="Cyt_P450_E_grp-IV"/>
</dbReference>
<evidence type="ECO:0000256" key="2">
    <source>
        <dbReference type="ARBA" id="ARBA00022617"/>
    </source>
</evidence>
<accession>A0AAU8IY34</accession>
<comment type="similarity">
    <text evidence="1 8">Belongs to the cytochrome P450 family.</text>
</comment>
<dbReference type="SUPFAM" id="SSF48264">
    <property type="entry name" value="Cytochrome P450"/>
    <property type="match status" value="1"/>
</dbReference>
<dbReference type="PANTHER" id="PTHR24291">
    <property type="entry name" value="CYTOCHROME P450 FAMILY 4"/>
    <property type="match status" value="1"/>
</dbReference>
<evidence type="ECO:0000256" key="8">
    <source>
        <dbReference type="RuleBase" id="RU000461"/>
    </source>
</evidence>
<evidence type="ECO:0000256" key="7">
    <source>
        <dbReference type="PIRSR" id="PIRSR602403-1"/>
    </source>
</evidence>
<feature type="binding site" description="axial binding residue" evidence="7">
    <location>
        <position position="409"/>
    </location>
    <ligand>
        <name>heme</name>
        <dbReference type="ChEBI" id="CHEBI:30413"/>
    </ligand>
    <ligandPart>
        <name>Fe</name>
        <dbReference type="ChEBI" id="CHEBI:18248"/>
    </ligandPart>
</feature>
<dbReference type="AlphaFoldDB" id="A0AAU8IY34"/>
<dbReference type="KEGG" id="stac:ABII15_25630"/>
<evidence type="ECO:0000256" key="3">
    <source>
        <dbReference type="ARBA" id="ARBA00022723"/>
    </source>
</evidence>
<dbReference type="InterPro" id="IPR017972">
    <property type="entry name" value="Cyt_P450_CS"/>
</dbReference>
<dbReference type="PROSITE" id="PS00086">
    <property type="entry name" value="CYTOCHROME_P450"/>
    <property type="match status" value="1"/>
</dbReference>
<gene>
    <name evidence="10" type="ORF">ABII15_25630</name>
</gene>
<sequence>MTLESTLPHPARTPETEPKPPPPAPGGAPLVGHAWNLLRDPLAFLTSLRDGGEVVRIRLGPKAAFAVNSPELVERLLRSPDYLVGGALWDTLGVLLGQGVATSNGQRHRRQRRALQPAFRPDRIAEYGALMAEEAQRTADGLRPGQTVDIAGEMFRTATRTAARSLLCIEALDERAERLCTALGTVFDGMYRRMILSVGPFYRLPLPANRRFARALADLHRLVDEIIAERRDAMASGSNGEELLTTLLRARDENGELVTEQEVHDQVIALLVAGGENVAKTLSWTLQLLAEHPDHERRLYEEVESVTGGRPVAFGDLKKLAYMRNLITESMRIRPAAWIFTRVAAVDTELGGYRIPAGTDIFYSPYAMQRDPRSFEDALDFDPDRWLPERRTQAAQTAHQPFGTGNRKCPGDHYSMTELALTLGALVAKWRFVPVPETDSTPRLGITLQPRKAVLRVEARTP</sequence>
<name>A0AAU8IY34_9ACTN</name>
<dbReference type="GO" id="GO:0020037">
    <property type="term" value="F:heme binding"/>
    <property type="evidence" value="ECO:0007669"/>
    <property type="project" value="InterPro"/>
</dbReference>